<protein>
    <submittedName>
        <fullName evidence="2">Uncharacterized protein</fullName>
    </submittedName>
</protein>
<evidence type="ECO:0000313" key="3">
    <source>
        <dbReference type="Proteomes" id="UP000749646"/>
    </source>
</evidence>
<feature type="non-terminal residue" evidence="2">
    <location>
        <position position="1"/>
    </location>
</feature>
<dbReference type="AlphaFoldDB" id="A0A9P6LS03"/>
<comment type="caution">
    <text evidence="2">The sequence shown here is derived from an EMBL/GenBank/DDBJ whole genome shotgun (WGS) entry which is preliminary data.</text>
</comment>
<feature type="non-terminal residue" evidence="2">
    <location>
        <position position="98"/>
    </location>
</feature>
<proteinExistence type="predicted"/>
<reference evidence="2" key="1">
    <citation type="journal article" date="2020" name="Fungal Divers.">
        <title>Resolving the Mortierellaceae phylogeny through synthesis of multi-gene phylogenetics and phylogenomics.</title>
        <authorList>
            <person name="Vandepol N."/>
            <person name="Liber J."/>
            <person name="Desiro A."/>
            <person name="Na H."/>
            <person name="Kennedy M."/>
            <person name="Barry K."/>
            <person name="Grigoriev I.V."/>
            <person name="Miller A.N."/>
            <person name="O'Donnell K."/>
            <person name="Stajich J.E."/>
            <person name="Bonito G."/>
        </authorList>
    </citation>
    <scope>NUCLEOTIDE SEQUENCE</scope>
    <source>
        <strain evidence="2">MES-2147</strain>
    </source>
</reference>
<feature type="compositionally biased region" description="Low complexity" evidence="1">
    <location>
        <begin position="32"/>
        <end position="45"/>
    </location>
</feature>
<evidence type="ECO:0000313" key="2">
    <source>
        <dbReference type="EMBL" id="KAF9922717.1"/>
    </source>
</evidence>
<dbReference type="EMBL" id="JAAAHW010010806">
    <property type="protein sequence ID" value="KAF9922717.1"/>
    <property type="molecule type" value="Genomic_DNA"/>
</dbReference>
<organism evidence="2 3">
    <name type="scientific">Modicella reniformis</name>
    <dbReference type="NCBI Taxonomy" id="1440133"/>
    <lineage>
        <taxon>Eukaryota</taxon>
        <taxon>Fungi</taxon>
        <taxon>Fungi incertae sedis</taxon>
        <taxon>Mucoromycota</taxon>
        <taxon>Mortierellomycotina</taxon>
        <taxon>Mortierellomycetes</taxon>
        <taxon>Mortierellales</taxon>
        <taxon>Mortierellaceae</taxon>
        <taxon>Modicella</taxon>
    </lineage>
</organism>
<evidence type="ECO:0000256" key="1">
    <source>
        <dbReference type="SAM" id="MobiDB-lite"/>
    </source>
</evidence>
<feature type="region of interest" description="Disordered" evidence="1">
    <location>
        <begin position="27"/>
        <end position="98"/>
    </location>
</feature>
<dbReference type="Proteomes" id="UP000749646">
    <property type="component" value="Unassembled WGS sequence"/>
</dbReference>
<keyword evidence="3" id="KW-1185">Reference proteome</keyword>
<name>A0A9P6LS03_9FUNG</name>
<accession>A0A9P6LS03</accession>
<gene>
    <name evidence="2" type="ORF">BGZ65_009372</name>
</gene>
<sequence>YVGQICQVMIGMTKSRQVTTRKRLLGFQDIHNSGSNSSSNDGDPPAQRPRRVVRPAQPDAVPKLPIATQRGDIPYAQKAKEATGSGGAAAGYDGSARN</sequence>